<gene>
    <name evidence="1" type="ORF">MNBD_ALPHA01-1317</name>
</gene>
<name>A0A3B0SU54_9ZZZZ</name>
<organism evidence="1">
    <name type="scientific">hydrothermal vent metagenome</name>
    <dbReference type="NCBI Taxonomy" id="652676"/>
    <lineage>
        <taxon>unclassified sequences</taxon>
        <taxon>metagenomes</taxon>
        <taxon>ecological metagenomes</taxon>
    </lineage>
</organism>
<evidence type="ECO:0000313" key="1">
    <source>
        <dbReference type="EMBL" id="VAW03939.1"/>
    </source>
</evidence>
<sequence>MMNIRQMKTQFILKTSCFGLAVFFIITANMAYARENLILSIETATDIIAITHSKAVPLGLFPEGIQALKPDTRHGSLALVSYVRDAAGKRIGFASELEDFPPAPENVQEKPKEKNWATVWTITLPGRGSIIAFQYEHLTDQVAEAFAYPKLHNKSWEGNLFSKNTTGPLEGGFGRIIGGSEEFEGVTGHFIEEGILTSVTTSGELHATIILKFIFDKK</sequence>
<protein>
    <submittedName>
        <fullName evidence="1">Uncharacterized protein</fullName>
    </submittedName>
</protein>
<proteinExistence type="predicted"/>
<accession>A0A3B0SU54</accession>
<dbReference type="EMBL" id="UOEJ01000179">
    <property type="protein sequence ID" value="VAW03939.1"/>
    <property type="molecule type" value="Genomic_DNA"/>
</dbReference>
<reference evidence="1" key="1">
    <citation type="submission" date="2018-06" db="EMBL/GenBank/DDBJ databases">
        <authorList>
            <person name="Zhirakovskaya E."/>
        </authorList>
    </citation>
    <scope>NUCLEOTIDE SEQUENCE</scope>
</reference>
<dbReference type="AlphaFoldDB" id="A0A3B0SU54"/>